<dbReference type="Proteomes" id="UP000215256">
    <property type="component" value="Chromosome 1"/>
</dbReference>
<protein>
    <submittedName>
        <fullName evidence="1">Uncharacterized protein</fullName>
    </submittedName>
</protein>
<name>A0A248UGJ9_9HYPH</name>
<evidence type="ECO:0000313" key="1">
    <source>
        <dbReference type="EMBL" id="ASV85798.1"/>
    </source>
</evidence>
<dbReference type="OrthoDB" id="8282842at2"/>
<sequence>MSADASDLRRIRAKLAALEGADWQLCCESDVSFVEAKTRHGELNKVATFHPGATFDEIDFIVSAPRMVTTMLELVDRAIVAMRQRGPKQGGQRQLQNYAAEAAMKCDDDAFKAFLEQRHGLEWPLTKERAAEKLRTILKIQSRKELNENSAAADRWRDLRAAFEAWLRVGQ</sequence>
<gene>
    <name evidence="1" type="ORF">CES85_1052</name>
</gene>
<accession>A0A248UGJ9</accession>
<dbReference type="RefSeq" id="WP_095446574.1">
    <property type="nucleotide sequence ID" value="NZ_CP022604.1"/>
</dbReference>
<reference evidence="1 2" key="1">
    <citation type="submission" date="2017-07" db="EMBL/GenBank/DDBJ databases">
        <title>Phylogenetic study on the rhizospheric bacterium Ochrobactrum sp. A44.</title>
        <authorList>
            <person name="Krzyzanowska D.M."/>
            <person name="Ossowicki A."/>
            <person name="Rajewska M."/>
            <person name="Maciag T."/>
            <person name="Kaczynski Z."/>
            <person name="Czerwicka M."/>
            <person name="Jafra S."/>
        </authorList>
    </citation>
    <scope>NUCLEOTIDE SEQUENCE [LARGE SCALE GENOMIC DNA]</scope>
    <source>
        <strain evidence="1 2">A44</strain>
    </source>
</reference>
<organism evidence="1 2">
    <name type="scientific">Ochrobactrum quorumnocens</name>
    <dbReference type="NCBI Taxonomy" id="271865"/>
    <lineage>
        <taxon>Bacteria</taxon>
        <taxon>Pseudomonadati</taxon>
        <taxon>Pseudomonadota</taxon>
        <taxon>Alphaproteobacteria</taxon>
        <taxon>Hyphomicrobiales</taxon>
        <taxon>Brucellaceae</taxon>
        <taxon>Brucella/Ochrobactrum group</taxon>
        <taxon>Ochrobactrum</taxon>
    </lineage>
</organism>
<dbReference type="AlphaFoldDB" id="A0A248UGJ9"/>
<proteinExistence type="predicted"/>
<evidence type="ECO:0000313" key="2">
    <source>
        <dbReference type="Proteomes" id="UP000215256"/>
    </source>
</evidence>
<dbReference type="EMBL" id="CP022604">
    <property type="protein sequence ID" value="ASV85798.1"/>
    <property type="molecule type" value="Genomic_DNA"/>
</dbReference>
<dbReference type="KEGG" id="och:CES85_1052"/>